<dbReference type="InterPro" id="IPR014325">
    <property type="entry name" value="RNA_pol_sigma-E_actinobac"/>
</dbReference>
<dbReference type="Proteomes" id="UP000515947">
    <property type="component" value="Chromosome"/>
</dbReference>
<dbReference type="GO" id="GO:0016987">
    <property type="term" value="F:sigma factor activity"/>
    <property type="evidence" value="ECO:0007669"/>
    <property type="project" value="UniProtKB-KW"/>
</dbReference>
<dbReference type="InterPro" id="IPR036388">
    <property type="entry name" value="WH-like_DNA-bd_sf"/>
</dbReference>
<reference evidence="8 9" key="1">
    <citation type="submission" date="2020-08" db="EMBL/GenBank/DDBJ databases">
        <title>Genome sequence of Nocardioides mesophilus KACC 16243T.</title>
        <authorList>
            <person name="Hyun D.-W."/>
            <person name="Bae J.-W."/>
        </authorList>
    </citation>
    <scope>NUCLEOTIDE SEQUENCE [LARGE SCALE GENOMIC DNA]</scope>
    <source>
        <strain evidence="8 9">KACC 16243</strain>
    </source>
</reference>
<feature type="domain" description="RNA polymerase sigma factor 70 region 4 type 2" evidence="7">
    <location>
        <begin position="101"/>
        <end position="151"/>
    </location>
</feature>
<sequence length="159" mass="18055">MDQRATEDFEAFALARSGDLYRQAWALCGDPHRAEDLVQETLAKVFVKWRRIDTPYAYSQRTLLRTYLSRRRLRSSSELPSAEMPETAGTTDPMVDSDLRLILQEALAELSRLDRAVLVLRYLEDLSVADTAERLGLSPGAVKNRSLRALTQVREGSLR</sequence>
<dbReference type="Pfam" id="PF04542">
    <property type="entry name" value="Sigma70_r2"/>
    <property type="match status" value="1"/>
</dbReference>
<dbReference type="KEGG" id="nmes:H9L09_04330"/>
<accession>A0A7G9RDI1</accession>
<dbReference type="SUPFAM" id="SSF88659">
    <property type="entry name" value="Sigma3 and sigma4 domains of RNA polymerase sigma factors"/>
    <property type="match status" value="1"/>
</dbReference>
<dbReference type="InterPro" id="IPR013325">
    <property type="entry name" value="RNA_pol_sigma_r2"/>
</dbReference>
<feature type="domain" description="RNA polymerase sigma-70 region 2" evidence="6">
    <location>
        <begin position="18"/>
        <end position="71"/>
    </location>
</feature>
<dbReference type="CDD" id="cd06171">
    <property type="entry name" value="Sigma70_r4"/>
    <property type="match status" value="1"/>
</dbReference>
<comment type="similarity">
    <text evidence="1">Belongs to the sigma-70 factor family. ECF subfamily.</text>
</comment>
<keyword evidence="2" id="KW-0805">Transcription regulation</keyword>
<dbReference type="AlphaFoldDB" id="A0A7G9RDI1"/>
<dbReference type="InterPro" id="IPR013324">
    <property type="entry name" value="RNA_pol_sigma_r3/r4-like"/>
</dbReference>
<dbReference type="PANTHER" id="PTHR43133:SF50">
    <property type="entry name" value="ECF RNA POLYMERASE SIGMA FACTOR SIGM"/>
    <property type="match status" value="1"/>
</dbReference>
<dbReference type="GO" id="GO:0006352">
    <property type="term" value="P:DNA-templated transcription initiation"/>
    <property type="evidence" value="ECO:0007669"/>
    <property type="project" value="InterPro"/>
</dbReference>
<evidence type="ECO:0000256" key="3">
    <source>
        <dbReference type="ARBA" id="ARBA00023082"/>
    </source>
</evidence>
<dbReference type="RefSeq" id="WP_187579497.1">
    <property type="nucleotide sequence ID" value="NZ_CP060713.1"/>
</dbReference>
<dbReference type="EMBL" id="CP060713">
    <property type="protein sequence ID" value="QNN53656.1"/>
    <property type="molecule type" value="Genomic_DNA"/>
</dbReference>
<keyword evidence="3" id="KW-0731">Sigma factor</keyword>
<dbReference type="Pfam" id="PF08281">
    <property type="entry name" value="Sigma70_r4_2"/>
    <property type="match status" value="1"/>
</dbReference>
<keyword evidence="5" id="KW-0804">Transcription</keyword>
<keyword evidence="4" id="KW-0238">DNA-binding</keyword>
<dbReference type="PANTHER" id="PTHR43133">
    <property type="entry name" value="RNA POLYMERASE ECF-TYPE SIGMA FACTO"/>
    <property type="match status" value="1"/>
</dbReference>
<dbReference type="NCBIfam" id="TIGR02983">
    <property type="entry name" value="SigE-fam_strep"/>
    <property type="match status" value="1"/>
</dbReference>
<evidence type="ECO:0000259" key="6">
    <source>
        <dbReference type="Pfam" id="PF04542"/>
    </source>
</evidence>
<evidence type="ECO:0000256" key="4">
    <source>
        <dbReference type="ARBA" id="ARBA00023125"/>
    </source>
</evidence>
<dbReference type="Gene3D" id="1.10.10.10">
    <property type="entry name" value="Winged helix-like DNA-binding domain superfamily/Winged helix DNA-binding domain"/>
    <property type="match status" value="1"/>
</dbReference>
<gene>
    <name evidence="8" type="ORF">H9L09_04330</name>
</gene>
<evidence type="ECO:0000259" key="7">
    <source>
        <dbReference type="Pfam" id="PF08281"/>
    </source>
</evidence>
<dbReference type="Gene3D" id="1.10.1740.10">
    <property type="match status" value="1"/>
</dbReference>
<dbReference type="InterPro" id="IPR007627">
    <property type="entry name" value="RNA_pol_sigma70_r2"/>
</dbReference>
<evidence type="ECO:0000256" key="5">
    <source>
        <dbReference type="ARBA" id="ARBA00023163"/>
    </source>
</evidence>
<evidence type="ECO:0000256" key="1">
    <source>
        <dbReference type="ARBA" id="ARBA00010641"/>
    </source>
</evidence>
<dbReference type="InterPro" id="IPR013249">
    <property type="entry name" value="RNA_pol_sigma70_r4_t2"/>
</dbReference>
<dbReference type="GO" id="GO:0003677">
    <property type="term" value="F:DNA binding"/>
    <property type="evidence" value="ECO:0007669"/>
    <property type="project" value="UniProtKB-KW"/>
</dbReference>
<dbReference type="SUPFAM" id="SSF88946">
    <property type="entry name" value="Sigma2 domain of RNA polymerase sigma factors"/>
    <property type="match status" value="1"/>
</dbReference>
<evidence type="ECO:0000313" key="9">
    <source>
        <dbReference type="Proteomes" id="UP000515947"/>
    </source>
</evidence>
<name>A0A7G9RDI1_9ACTN</name>
<keyword evidence="9" id="KW-1185">Reference proteome</keyword>
<protein>
    <submittedName>
        <fullName evidence="8">SigE family RNA polymerase sigma factor</fullName>
    </submittedName>
</protein>
<dbReference type="InterPro" id="IPR014284">
    <property type="entry name" value="RNA_pol_sigma-70_dom"/>
</dbReference>
<dbReference type="InterPro" id="IPR039425">
    <property type="entry name" value="RNA_pol_sigma-70-like"/>
</dbReference>
<evidence type="ECO:0000256" key="2">
    <source>
        <dbReference type="ARBA" id="ARBA00023015"/>
    </source>
</evidence>
<evidence type="ECO:0000313" key="8">
    <source>
        <dbReference type="EMBL" id="QNN53656.1"/>
    </source>
</evidence>
<proteinExistence type="inferred from homology"/>
<organism evidence="8 9">
    <name type="scientific">Nocardioides mesophilus</name>
    <dbReference type="NCBI Taxonomy" id="433659"/>
    <lineage>
        <taxon>Bacteria</taxon>
        <taxon>Bacillati</taxon>
        <taxon>Actinomycetota</taxon>
        <taxon>Actinomycetes</taxon>
        <taxon>Propionibacteriales</taxon>
        <taxon>Nocardioidaceae</taxon>
        <taxon>Nocardioides</taxon>
    </lineage>
</organism>
<dbReference type="NCBIfam" id="TIGR02937">
    <property type="entry name" value="sigma70-ECF"/>
    <property type="match status" value="1"/>
</dbReference>